<evidence type="ECO:0000256" key="1">
    <source>
        <dbReference type="SAM" id="MobiDB-lite"/>
    </source>
</evidence>
<dbReference type="Gramene" id="CDF34619">
    <property type="protein sequence ID" value="CDF34619"/>
    <property type="gene ID" value="CHC_T00003269001"/>
</dbReference>
<dbReference type="RefSeq" id="XP_005714438.1">
    <property type="nucleotide sequence ID" value="XM_005714381.1"/>
</dbReference>
<proteinExistence type="predicted"/>
<evidence type="ECO:0000313" key="2">
    <source>
        <dbReference type="EMBL" id="CDF34619.1"/>
    </source>
</evidence>
<dbReference type="AlphaFoldDB" id="R7Q992"/>
<dbReference type="OrthoDB" id="4976at2759"/>
<protein>
    <recommendedName>
        <fullName evidence="4">Peroxin-13</fullName>
    </recommendedName>
</protein>
<feature type="region of interest" description="Disordered" evidence="1">
    <location>
        <begin position="110"/>
        <end position="145"/>
    </location>
</feature>
<evidence type="ECO:0000313" key="3">
    <source>
        <dbReference type="Proteomes" id="UP000012073"/>
    </source>
</evidence>
<gene>
    <name evidence="2" type="ORF">CHC_T00003269001</name>
</gene>
<name>R7Q992_CHOCR</name>
<dbReference type="EMBL" id="HG001703">
    <property type="protein sequence ID" value="CDF34619.1"/>
    <property type="molecule type" value="Genomic_DNA"/>
</dbReference>
<evidence type="ECO:0008006" key="4">
    <source>
        <dbReference type="Google" id="ProtNLM"/>
    </source>
</evidence>
<dbReference type="GeneID" id="17322153"/>
<dbReference type="Proteomes" id="UP000012073">
    <property type="component" value="Unassembled WGS sequence"/>
</dbReference>
<sequence length="410" mass="44859">MNACVKMGIGSSVGDFGNQEWSSCERKCGESPACTRVHVFNRIAFAIRSTRGSGKVTKVYSKEERISHIPQHVTLCAACINLLSLSLSRGEWSAGNSRPPSHHRLYISFHPSQQARATKKQEGKSTTEKTEHCKLHLPPSESSPAADLQHIARVMNQERSSDPFHEPYQQAVHPPGQLPQPPSSQQPQFAGTPAYGGASLQGAPGMPPSYTPGYNFNSGFGSYGNPHGNSFNNMYNNAYTPYNYSHPYGSYPLQRQNASAQLASGARETGEMVLSGMHEAMSRFARVSSMIEEVLRHLHMLFDAIFGLGYSLGAFRQEAGQWLGVKTGPVGYLARLLRRAANLWRLLCLFFMSPAAGRFSPVALVLRILGLVPEDDPLEASMAEMWGRSGEGEGVRGLFDTHPLADASNM</sequence>
<keyword evidence="3" id="KW-1185">Reference proteome</keyword>
<dbReference type="STRING" id="2769.R7Q992"/>
<dbReference type="KEGG" id="ccp:CHC_T00003269001"/>
<reference evidence="3" key="1">
    <citation type="journal article" date="2013" name="Proc. Natl. Acad. Sci. U.S.A.">
        <title>Genome structure and metabolic features in the red seaweed Chondrus crispus shed light on evolution of the Archaeplastida.</title>
        <authorList>
            <person name="Collen J."/>
            <person name="Porcel B."/>
            <person name="Carre W."/>
            <person name="Ball S.G."/>
            <person name="Chaparro C."/>
            <person name="Tonon T."/>
            <person name="Barbeyron T."/>
            <person name="Michel G."/>
            <person name="Noel B."/>
            <person name="Valentin K."/>
            <person name="Elias M."/>
            <person name="Artiguenave F."/>
            <person name="Arun A."/>
            <person name="Aury J.M."/>
            <person name="Barbosa-Neto J.F."/>
            <person name="Bothwell J.H."/>
            <person name="Bouget F.Y."/>
            <person name="Brillet L."/>
            <person name="Cabello-Hurtado F."/>
            <person name="Capella-Gutierrez S."/>
            <person name="Charrier B."/>
            <person name="Cladiere L."/>
            <person name="Cock J.M."/>
            <person name="Coelho S.M."/>
            <person name="Colleoni C."/>
            <person name="Czjzek M."/>
            <person name="Da Silva C."/>
            <person name="Delage L."/>
            <person name="Denoeud F."/>
            <person name="Deschamps P."/>
            <person name="Dittami S.M."/>
            <person name="Gabaldon T."/>
            <person name="Gachon C.M."/>
            <person name="Groisillier A."/>
            <person name="Herve C."/>
            <person name="Jabbari K."/>
            <person name="Katinka M."/>
            <person name="Kloareg B."/>
            <person name="Kowalczyk N."/>
            <person name="Labadie K."/>
            <person name="Leblanc C."/>
            <person name="Lopez P.J."/>
            <person name="McLachlan D.H."/>
            <person name="Meslet-Cladiere L."/>
            <person name="Moustafa A."/>
            <person name="Nehr Z."/>
            <person name="Nyvall Collen P."/>
            <person name="Panaud O."/>
            <person name="Partensky F."/>
            <person name="Poulain J."/>
            <person name="Rensing S.A."/>
            <person name="Rousvoal S."/>
            <person name="Samson G."/>
            <person name="Symeonidi A."/>
            <person name="Weissenbach J."/>
            <person name="Zambounis A."/>
            <person name="Wincker P."/>
            <person name="Boyen C."/>
        </authorList>
    </citation>
    <scope>NUCLEOTIDE SEQUENCE [LARGE SCALE GENOMIC DNA]</scope>
    <source>
        <strain evidence="3">cv. Stackhouse</strain>
    </source>
</reference>
<feature type="region of interest" description="Disordered" evidence="1">
    <location>
        <begin position="160"/>
        <end position="206"/>
    </location>
</feature>
<accession>R7Q992</accession>
<feature type="compositionally biased region" description="Basic and acidic residues" evidence="1">
    <location>
        <begin position="119"/>
        <end position="134"/>
    </location>
</feature>
<organism evidence="2 3">
    <name type="scientific">Chondrus crispus</name>
    <name type="common">Carrageen Irish moss</name>
    <name type="synonym">Polymorpha crispa</name>
    <dbReference type="NCBI Taxonomy" id="2769"/>
    <lineage>
        <taxon>Eukaryota</taxon>
        <taxon>Rhodophyta</taxon>
        <taxon>Florideophyceae</taxon>
        <taxon>Rhodymeniophycidae</taxon>
        <taxon>Gigartinales</taxon>
        <taxon>Gigartinaceae</taxon>
        <taxon>Chondrus</taxon>
    </lineage>
</organism>